<organism evidence="2 3">
    <name type="scientific">Flavobacterium oreochromis</name>
    <dbReference type="NCBI Taxonomy" id="2906078"/>
    <lineage>
        <taxon>Bacteria</taxon>
        <taxon>Pseudomonadati</taxon>
        <taxon>Bacteroidota</taxon>
        <taxon>Flavobacteriia</taxon>
        <taxon>Flavobacteriales</taxon>
        <taxon>Flavobacteriaceae</taxon>
        <taxon>Flavobacterium</taxon>
    </lineage>
</organism>
<accession>A0ABW8P6N5</accession>
<dbReference type="Proteomes" id="UP001621706">
    <property type="component" value="Unassembled WGS sequence"/>
</dbReference>
<proteinExistence type="predicted"/>
<gene>
    <name evidence="2" type="ORF">V3I07_04735</name>
</gene>
<evidence type="ECO:0000256" key="1">
    <source>
        <dbReference type="SAM" id="Coils"/>
    </source>
</evidence>
<dbReference type="RefSeq" id="WP_088397747.1">
    <property type="nucleotide sequence ID" value="NZ_JAZGZP010000006.1"/>
</dbReference>
<evidence type="ECO:0000313" key="3">
    <source>
        <dbReference type="Proteomes" id="UP001621706"/>
    </source>
</evidence>
<dbReference type="Gene3D" id="2.60.40.10">
    <property type="entry name" value="Immunoglobulins"/>
    <property type="match status" value="1"/>
</dbReference>
<reference evidence="2 3" key="1">
    <citation type="submission" date="2024-02" db="EMBL/GenBank/DDBJ databases">
        <title>Comparative Genomic Analysis of Flavobacterium Species Causing Columnaris Disease of Freshwater Fish in Thailand: Insights into Virulence and Resistance Mechanisms.</title>
        <authorList>
            <person name="Nguyen D."/>
            <person name="Chokmangmeepisarn P."/>
            <person name="Khianchaikhan K."/>
            <person name="Morishita M."/>
            <person name="Bunnoy A."/>
            <person name="Rodkhum C."/>
        </authorList>
    </citation>
    <scope>NUCLEOTIDE SEQUENCE [LARGE SCALE GENOMIC DNA]</scope>
    <source>
        <strain evidence="2 3">CNRT2201</strain>
    </source>
</reference>
<keyword evidence="3" id="KW-1185">Reference proteome</keyword>
<evidence type="ECO:0008006" key="4">
    <source>
        <dbReference type="Google" id="ProtNLM"/>
    </source>
</evidence>
<dbReference type="EMBL" id="JAZGZP010000006">
    <property type="protein sequence ID" value="MFK7000197.1"/>
    <property type="molecule type" value="Genomic_DNA"/>
</dbReference>
<sequence>MKQINFNNAGGFPLEQETLKYLQTAYRHELFEAIKAHLSITPENNYIIAEDKKTNQGWLVIHQELPDLETSINLNSKEPIKKNIQGILYPLKLGKGLSTPTQYIKTIRTTTPLNFGDGNLKEVYVDYQAEYITSENIETTEIQENKIINLYNLNNFKKIKDINSISNDISNLFSIVNTLTNKLEDLRQITNTKADKSYVDQVVTQINQLNLQFQQAIQKLTDEKAEKILVDQLIKRIEALEKRPQGSVPIGTIALWDKPANEIPQGWIEYTPLQGKMPIGLDEKNSNLNTLNSKGGLFEYEITKQNLPKVELSYYYQIHDGNTDSSPGGATPFYSTKIGKILFGEDNPEKIKLLPPYRVVHFIQYIGGTVKIANKTINLPMGQSTTGEIELIASVDTIVSQYQWSYADGSALPSHIISNQNTLKLNALTEGIYHYILSATIGNGIVISGTTSVTVKKNNAPSISNLVPANESITVDTNGIYKVNTSTVEFNATLIDIDNETLTYNWAQIQGPTNTGVNFTGTTIAKSSNIIKLIVNNLEINDSQNPYIFRLSVTDPFGNKTEKDIKIMMKRSIVSQMISNTNGISNHLITITGKPNEELDIETILSLKVTKGINNIPYNATISGHSSLYISPDFIHNPITISAIEKNSISKSVKENDKIIIGPDGHKKLECIFYTGANYMNGALYQPSINKEISKEEEMNLTYIPPIENSIYALSKALFTITNDGTSTNLECTFDSNILLD</sequence>
<dbReference type="InterPro" id="IPR013783">
    <property type="entry name" value="Ig-like_fold"/>
</dbReference>
<comment type="caution">
    <text evidence="2">The sequence shown here is derived from an EMBL/GenBank/DDBJ whole genome shotgun (WGS) entry which is preliminary data.</text>
</comment>
<feature type="coiled-coil region" evidence="1">
    <location>
        <begin position="206"/>
        <end position="243"/>
    </location>
</feature>
<evidence type="ECO:0000313" key="2">
    <source>
        <dbReference type="EMBL" id="MFK7000197.1"/>
    </source>
</evidence>
<dbReference type="CDD" id="cd22641">
    <property type="entry name" value="C24-like"/>
    <property type="match status" value="1"/>
</dbReference>
<keyword evidence="1" id="KW-0175">Coiled coil</keyword>
<name>A0ABW8P6N5_9FLAO</name>
<protein>
    <recommendedName>
        <fullName evidence="4">PKD domain-containing protein</fullName>
    </recommendedName>
</protein>